<dbReference type="Gene3D" id="3.40.430.10">
    <property type="entry name" value="Dihydrofolate Reductase, subunit A"/>
    <property type="match status" value="1"/>
</dbReference>
<dbReference type="GO" id="GO:0009231">
    <property type="term" value="P:riboflavin biosynthetic process"/>
    <property type="evidence" value="ECO:0007669"/>
    <property type="project" value="UniProtKB-UniPathway"/>
</dbReference>
<dbReference type="NCBIfam" id="TIGR01508">
    <property type="entry name" value="rib_reduct_arch"/>
    <property type="match status" value="1"/>
</dbReference>
<dbReference type="UniPathway" id="UPA00275"/>
<evidence type="ECO:0000256" key="1">
    <source>
        <dbReference type="ARBA" id="ARBA00005104"/>
    </source>
</evidence>
<evidence type="ECO:0000256" key="3">
    <source>
        <dbReference type="ARBA" id="ARBA00011738"/>
    </source>
</evidence>
<name>A0A7K4HR10_9EURY</name>
<comment type="catalytic activity">
    <reaction evidence="8">
        <text>2,5-diamino-6-(1-D-ribitylamino)pyrimidin-4(3H)-one 5'-phosphate + NADP(+) = 2,5-diamino-6-(1-D-ribosylamino)pyrimidin-4(3H)-one 5'-phosphate + NADPH + H(+)</text>
        <dbReference type="Rhea" id="RHEA:27278"/>
        <dbReference type="ChEBI" id="CHEBI:15378"/>
        <dbReference type="ChEBI" id="CHEBI:57783"/>
        <dbReference type="ChEBI" id="CHEBI:58349"/>
        <dbReference type="ChEBI" id="CHEBI:58890"/>
        <dbReference type="ChEBI" id="CHEBI:59545"/>
        <dbReference type="EC" id="1.1.1.302"/>
    </reaction>
</comment>
<dbReference type="SUPFAM" id="SSF53597">
    <property type="entry name" value="Dihydrofolate reductase-like"/>
    <property type="match status" value="1"/>
</dbReference>
<comment type="subunit">
    <text evidence="3">Homodimer.</text>
</comment>
<evidence type="ECO:0000256" key="7">
    <source>
        <dbReference type="ARBA" id="ARBA00047550"/>
    </source>
</evidence>
<accession>A0A7K4HR10</accession>
<evidence type="ECO:0000313" key="12">
    <source>
        <dbReference type="Proteomes" id="UP000570823"/>
    </source>
</evidence>
<dbReference type="GO" id="GO:0008703">
    <property type="term" value="F:5-amino-6-(5-phosphoribosylamino)uracil reductase activity"/>
    <property type="evidence" value="ECO:0007669"/>
    <property type="project" value="InterPro"/>
</dbReference>
<dbReference type="RefSeq" id="WP_176789252.1">
    <property type="nucleotide sequence ID" value="NZ_JABXWR010000001.1"/>
</dbReference>
<evidence type="ECO:0000313" key="11">
    <source>
        <dbReference type="EMBL" id="NVO67691.1"/>
    </source>
</evidence>
<comment type="catalytic activity">
    <reaction evidence="7">
        <text>2,5-diamino-6-(1-D-ribitylamino)pyrimidin-4(3H)-one 5'-phosphate + NAD(+) = 2,5-diamino-6-(1-D-ribosylamino)pyrimidin-4(3H)-one 5'-phosphate + NADH + H(+)</text>
        <dbReference type="Rhea" id="RHEA:27274"/>
        <dbReference type="ChEBI" id="CHEBI:15378"/>
        <dbReference type="ChEBI" id="CHEBI:57540"/>
        <dbReference type="ChEBI" id="CHEBI:57945"/>
        <dbReference type="ChEBI" id="CHEBI:58890"/>
        <dbReference type="ChEBI" id="CHEBI:59545"/>
        <dbReference type="EC" id="1.1.1.302"/>
    </reaction>
</comment>
<dbReference type="EMBL" id="JABXWR010000001">
    <property type="protein sequence ID" value="NVO67691.1"/>
    <property type="molecule type" value="Genomic_DNA"/>
</dbReference>
<evidence type="ECO:0000256" key="2">
    <source>
        <dbReference type="ARBA" id="ARBA00009723"/>
    </source>
</evidence>
<evidence type="ECO:0000259" key="10">
    <source>
        <dbReference type="Pfam" id="PF01872"/>
    </source>
</evidence>
<dbReference type="Pfam" id="PF01872">
    <property type="entry name" value="RibD_C"/>
    <property type="match status" value="1"/>
</dbReference>
<proteinExistence type="inferred from homology"/>
<comment type="pathway">
    <text evidence="1">Cofactor biosynthesis; riboflavin biosynthesis.</text>
</comment>
<keyword evidence="5" id="KW-0521">NADP</keyword>
<evidence type="ECO:0000256" key="8">
    <source>
        <dbReference type="ARBA" id="ARBA00049020"/>
    </source>
</evidence>
<dbReference type="Proteomes" id="UP000570823">
    <property type="component" value="Unassembled WGS sequence"/>
</dbReference>
<evidence type="ECO:0000256" key="4">
    <source>
        <dbReference type="ARBA" id="ARBA00022619"/>
    </source>
</evidence>
<gene>
    <name evidence="11" type="ORF">HWN36_10310</name>
</gene>
<dbReference type="OrthoDB" id="10178at2157"/>
<dbReference type="InterPro" id="IPR024072">
    <property type="entry name" value="DHFR-like_dom_sf"/>
</dbReference>
<dbReference type="InterPro" id="IPR002734">
    <property type="entry name" value="RibDG_C"/>
</dbReference>
<evidence type="ECO:0000256" key="6">
    <source>
        <dbReference type="ARBA" id="ARBA00023002"/>
    </source>
</evidence>
<sequence>MRPYVFVNLAMSADGKISTRERRQVKISGPEDFERVDLIKADADAIMVGIGTVLADNPSLTVKSSRRKGERTAAGREENPARIVVDSMARTPVDADILVKGAGKRIVAVSAAAPADRVDALRERAEVIVAGEQTVDLAALMEALAGIGIRRLMVEGGGTLIWGLFKAGLVDELRTYVGSVVIGGSGAPTPADGDGFLAEGEFPRLILAGVERIDDGVLLTWQVKKEEGDRSLRG</sequence>
<protein>
    <recommendedName>
        <fullName evidence="9">2,5-diamino-6-(ribosylamino)-4(3H)-pyrimidinone 5'-phosphate reductase</fullName>
        <ecNumber evidence="9">1.1.1.302</ecNumber>
    </recommendedName>
</protein>
<dbReference type="AlphaFoldDB" id="A0A7K4HR10"/>
<dbReference type="PANTHER" id="PTHR38011:SF7">
    <property type="entry name" value="2,5-DIAMINO-6-RIBOSYLAMINO-4(3H)-PYRIMIDINONE 5'-PHOSPHATE REDUCTASE"/>
    <property type="match status" value="1"/>
</dbReference>
<evidence type="ECO:0000256" key="9">
    <source>
        <dbReference type="NCBIfam" id="TIGR01508"/>
    </source>
</evidence>
<dbReference type="EC" id="1.1.1.302" evidence="9"/>
<keyword evidence="4" id="KW-0686">Riboflavin biosynthesis</keyword>
<dbReference type="GO" id="GO:0050661">
    <property type="term" value="F:NADP binding"/>
    <property type="evidence" value="ECO:0007669"/>
    <property type="project" value="InterPro"/>
</dbReference>
<dbReference type="NCBIfam" id="TIGR00227">
    <property type="entry name" value="ribD_Cterm"/>
    <property type="match status" value="1"/>
</dbReference>
<organism evidence="11 12">
    <name type="scientific">Methanofollis tationis</name>
    <dbReference type="NCBI Taxonomy" id="81417"/>
    <lineage>
        <taxon>Archaea</taxon>
        <taxon>Methanobacteriati</taxon>
        <taxon>Methanobacteriota</taxon>
        <taxon>Stenosarchaea group</taxon>
        <taxon>Methanomicrobia</taxon>
        <taxon>Methanomicrobiales</taxon>
        <taxon>Methanomicrobiaceae</taxon>
        <taxon>Methanofollis</taxon>
    </lineage>
</organism>
<dbReference type="InterPro" id="IPR050765">
    <property type="entry name" value="Riboflavin_Biosynth_HTPR"/>
</dbReference>
<dbReference type="InterPro" id="IPR006401">
    <property type="entry name" value="Rib_reduct_arc"/>
</dbReference>
<comment type="similarity">
    <text evidence="2">Belongs to the HTP reductase family.</text>
</comment>
<comment type="caution">
    <text evidence="11">The sequence shown here is derived from an EMBL/GenBank/DDBJ whole genome shotgun (WGS) entry which is preliminary data.</text>
</comment>
<dbReference type="PANTHER" id="PTHR38011">
    <property type="entry name" value="DIHYDROFOLATE REDUCTASE FAMILY PROTEIN (AFU_ORTHOLOGUE AFUA_8G06820)"/>
    <property type="match status" value="1"/>
</dbReference>
<reference evidence="11 12" key="1">
    <citation type="submission" date="2020-06" db="EMBL/GenBank/DDBJ databases">
        <title>Methanofollis fontis sp. nov., a methanogen isolated from marine sediments near a cold seep at Four-Way Closure Ridge offshore southwestern Taiwan.</title>
        <authorList>
            <person name="Chen S.-C."/>
            <person name="Teng N.-H."/>
            <person name="Lin Y.-S."/>
            <person name="Lai M.-C."/>
            <person name="Chen H.-H."/>
            <person name="Wang C.-C."/>
        </authorList>
    </citation>
    <scope>NUCLEOTIDE SEQUENCE [LARGE SCALE GENOMIC DNA]</scope>
    <source>
        <strain evidence="11 12">DSM 2702</strain>
    </source>
</reference>
<keyword evidence="12" id="KW-1185">Reference proteome</keyword>
<keyword evidence="6 11" id="KW-0560">Oxidoreductase</keyword>
<feature type="domain" description="Bacterial bifunctional deaminase-reductase C-terminal" evidence="10">
    <location>
        <begin position="3"/>
        <end position="219"/>
    </location>
</feature>
<dbReference type="InterPro" id="IPR011549">
    <property type="entry name" value="RibD_C"/>
</dbReference>
<evidence type="ECO:0000256" key="5">
    <source>
        <dbReference type="ARBA" id="ARBA00022857"/>
    </source>
</evidence>